<dbReference type="PANTHER" id="PTHR47784:SF5">
    <property type="entry name" value="STEROL UPTAKE CONTROL PROTEIN 2"/>
    <property type="match status" value="1"/>
</dbReference>
<feature type="domain" description="Zn(2)-C6 fungal-type" evidence="2">
    <location>
        <begin position="13"/>
        <end position="43"/>
    </location>
</feature>
<dbReference type="PROSITE" id="PS00463">
    <property type="entry name" value="ZN2_CY6_FUNGAL_1"/>
    <property type="match status" value="1"/>
</dbReference>
<evidence type="ECO:0000313" key="4">
    <source>
        <dbReference type="Proteomes" id="UP000799539"/>
    </source>
</evidence>
<dbReference type="InterPro" id="IPR036864">
    <property type="entry name" value="Zn2-C6_fun-type_DNA-bd_sf"/>
</dbReference>
<evidence type="ECO:0000256" key="1">
    <source>
        <dbReference type="ARBA" id="ARBA00023242"/>
    </source>
</evidence>
<evidence type="ECO:0000313" key="3">
    <source>
        <dbReference type="EMBL" id="KAF2212019.1"/>
    </source>
</evidence>
<dbReference type="PANTHER" id="PTHR47784">
    <property type="entry name" value="STEROL UPTAKE CONTROL PROTEIN 2"/>
    <property type="match status" value="1"/>
</dbReference>
<keyword evidence="4" id="KW-1185">Reference proteome</keyword>
<gene>
    <name evidence="3" type="ORF">CERZMDRAFT_106269</name>
</gene>
<dbReference type="SUPFAM" id="SSF57701">
    <property type="entry name" value="Zn2/Cys6 DNA-binding domain"/>
    <property type="match status" value="1"/>
</dbReference>
<dbReference type="PROSITE" id="PS50048">
    <property type="entry name" value="ZN2_CY6_FUNGAL_2"/>
    <property type="match status" value="1"/>
</dbReference>
<dbReference type="OrthoDB" id="5386330at2759"/>
<dbReference type="SMART" id="SM00066">
    <property type="entry name" value="GAL4"/>
    <property type="match status" value="1"/>
</dbReference>
<keyword evidence="1" id="KW-0539">Nucleus</keyword>
<dbReference type="InterPro" id="IPR021858">
    <property type="entry name" value="Fun_TF"/>
</dbReference>
<sequence>MATRRPHTKTRDGCATCKARKVRCDLEKPICRNCTRGNRSCHYPNHQLLTLLNVLSPAGGDTPERIFPLRDMELLHHYTSVVYCTMTDRREDNTLWQDTVPRMAFSYPFLLHGLLAVSALHCRHEAEGSNRQMLMNLARYHQQHALNLYIPLLQAVDQHNCHALFAFSVVIAFICFGMLTDDDQNAPSLVLRVVDMFDALSGTAVVAEVAWQWLRNGPMDIMLEETEPIKEDLNDVEPGLRSALELLLDRVDVACLEGTRTAADLDAVSRRKAYHNAIYSLGSVAAPCMFKDRPFGVVMCYPIMVGRAYISLLRSQDPLAIVILAHYGVVLHHVDHMLWALEGLGRQLTDTVAKEVDEEWLPCLAWATARVAQVVTPASDSTGTSS</sequence>
<evidence type="ECO:0000259" key="2">
    <source>
        <dbReference type="PROSITE" id="PS50048"/>
    </source>
</evidence>
<accession>A0A6A6FEU0</accession>
<dbReference type="Pfam" id="PF11951">
    <property type="entry name" value="Fungal_trans_2"/>
    <property type="match status" value="1"/>
</dbReference>
<dbReference type="GO" id="GO:0001228">
    <property type="term" value="F:DNA-binding transcription activator activity, RNA polymerase II-specific"/>
    <property type="evidence" value="ECO:0007669"/>
    <property type="project" value="TreeGrafter"/>
</dbReference>
<dbReference type="Proteomes" id="UP000799539">
    <property type="component" value="Unassembled WGS sequence"/>
</dbReference>
<dbReference type="InterPro" id="IPR053157">
    <property type="entry name" value="Sterol_Uptake_Regulator"/>
</dbReference>
<dbReference type="Gene3D" id="4.10.240.10">
    <property type="entry name" value="Zn(2)-C6 fungal-type DNA-binding domain"/>
    <property type="match status" value="1"/>
</dbReference>
<dbReference type="Pfam" id="PF00172">
    <property type="entry name" value="Zn_clus"/>
    <property type="match status" value="1"/>
</dbReference>
<dbReference type="CDD" id="cd00067">
    <property type="entry name" value="GAL4"/>
    <property type="match status" value="1"/>
</dbReference>
<protein>
    <recommendedName>
        <fullName evidence="2">Zn(2)-C6 fungal-type domain-containing protein</fullName>
    </recommendedName>
</protein>
<dbReference type="GO" id="GO:0008270">
    <property type="term" value="F:zinc ion binding"/>
    <property type="evidence" value="ECO:0007669"/>
    <property type="project" value="InterPro"/>
</dbReference>
<dbReference type="AlphaFoldDB" id="A0A6A6FEU0"/>
<name>A0A6A6FEU0_9PEZI</name>
<reference evidence="3" key="1">
    <citation type="journal article" date="2020" name="Stud. Mycol.">
        <title>101 Dothideomycetes genomes: a test case for predicting lifestyles and emergence of pathogens.</title>
        <authorList>
            <person name="Haridas S."/>
            <person name="Albert R."/>
            <person name="Binder M."/>
            <person name="Bloem J."/>
            <person name="Labutti K."/>
            <person name="Salamov A."/>
            <person name="Andreopoulos B."/>
            <person name="Baker S."/>
            <person name="Barry K."/>
            <person name="Bills G."/>
            <person name="Bluhm B."/>
            <person name="Cannon C."/>
            <person name="Castanera R."/>
            <person name="Culley D."/>
            <person name="Daum C."/>
            <person name="Ezra D."/>
            <person name="Gonzalez J."/>
            <person name="Henrissat B."/>
            <person name="Kuo A."/>
            <person name="Liang C."/>
            <person name="Lipzen A."/>
            <person name="Lutzoni F."/>
            <person name="Magnuson J."/>
            <person name="Mondo S."/>
            <person name="Nolan M."/>
            <person name="Ohm R."/>
            <person name="Pangilinan J."/>
            <person name="Park H.-J."/>
            <person name="Ramirez L."/>
            <person name="Alfaro M."/>
            <person name="Sun H."/>
            <person name="Tritt A."/>
            <person name="Yoshinaga Y."/>
            <person name="Zwiers L.-H."/>
            <person name="Turgeon B."/>
            <person name="Goodwin S."/>
            <person name="Spatafora J."/>
            <person name="Crous P."/>
            <person name="Grigoriev I."/>
        </authorList>
    </citation>
    <scope>NUCLEOTIDE SEQUENCE</scope>
    <source>
        <strain evidence="3">SCOH1-5</strain>
    </source>
</reference>
<organism evidence="3 4">
    <name type="scientific">Cercospora zeae-maydis SCOH1-5</name>
    <dbReference type="NCBI Taxonomy" id="717836"/>
    <lineage>
        <taxon>Eukaryota</taxon>
        <taxon>Fungi</taxon>
        <taxon>Dikarya</taxon>
        <taxon>Ascomycota</taxon>
        <taxon>Pezizomycotina</taxon>
        <taxon>Dothideomycetes</taxon>
        <taxon>Dothideomycetidae</taxon>
        <taxon>Mycosphaerellales</taxon>
        <taxon>Mycosphaerellaceae</taxon>
        <taxon>Cercospora</taxon>
    </lineage>
</organism>
<proteinExistence type="predicted"/>
<dbReference type="EMBL" id="ML992674">
    <property type="protein sequence ID" value="KAF2212019.1"/>
    <property type="molecule type" value="Genomic_DNA"/>
</dbReference>
<dbReference type="InterPro" id="IPR001138">
    <property type="entry name" value="Zn2Cys6_DnaBD"/>
</dbReference>